<evidence type="ECO:0000256" key="8">
    <source>
        <dbReference type="ARBA" id="ARBA00023136"/>
    </source>
</evidence>
<evidence type="ECO:0000313" key="15">
    <source>
        <dbReference type="EMBL" id="MDP8568789.1"/>
    </source>
</evidence>
<feature type="chain" id="PRO_5045998929" description="Outer-membrane lipoprotein LolB" evidence="14">
    <location>
        <begin position="31"/>
        <end position="214"/>
    </location>
</feature>
<evidence type="ECO:0000256" key="7">
    <source>
        <dbReference type="ARBA" id="ARBA00022927"/>
    </source>
</evidence>
<evidence type="ECO:0000256" key="13">
    <source>
        <dbReference type="HAMAP-Rule" id="MF_00233"/>
    </source>
</evidence>
<feature type="signal peptide" evidence="14">
    <location>
        <begin position="1"/>
        <end position="30"/>
    </location>
</feature>
<dbReference type="CDD" id="cd16326">
    <property type="entry name" value="LolB"/>
    <property type="match status" value="1"/>
</dbReference>
<evidence type="ECO:0000256" key="12">
    <source>
        <dbReference type="ARBA" id="ARBA00023288"/>
    </source>
</evidence>
<dbReference type="InterPro" id="IPR004565">
    <property type="entry name" value="OM_lipoprot_LolB"/>
</dbReference>
<keyword evidence="6 13" id="KW-0732">Signal</keyword>
<evidence type="ECO:0000256" key="9">
    <source>
        <dbReference type="ARBA" id="ARBA00023139"/>
    </source>
</evidence>
<organism evidence="15 16">
    <name type="scientific">Methylophilus aquaticus</name>
    <dbReference type="NCBI Taxonomy" id="1971610"/>
    <lineage>
        <taxon>Bacteria</taxon>
        <taxon>Pseudomonadati</taxon>
        <taxon>Pseudomonadota</taxon>
        <taxon>Betaproteobacteria</taxon>
        <taxon>Nitrosomonadales</taxon>
        <taxon>Methylophilaceae</taxon>
        <taxon>Methylophilus</taxon>
    </lineage>
</organism>
<evidence type="ECO:0000313" key="16">
    <source>
        <dbReference type="Proteomes" id="UP001225906"/>
    </source>
</evidence>
<dbReference type="Gene3D" id="2.50.20.10">
    <property type="entry name" value="Lipoprotein localisation LolA/LolB/LppX"/>
    <property type="match status" value="1"/>
</dbReference>
<proteinExistence type="inferred from homology"/>
<name>A0ABT9JW37_9PROT</name>
<evidence type="ECO:0000256" key="10">
    <source>
        <dbReference type="ARBA" id="ARBA00023186"/>
    </source>
</evidence>
<evidence type="ECO:0000256" key="2">
    <source>
        <dbReference type="ARBA" id="ARBA00009696"/>
    </source>
</evidence>
<evidence type="ECO:0000256" key="4">
    <source>
        <dbReference type="ARBA" id="ARBA00016202"/>
    </source>
</evidence>
<dbReference type="Proteomes" id="UP001225906">
    <property type="component" value="Unassembled WGS sequence"/>
</dbReference>
<comment type="caution">
    <text evidence="15">The sequence shown here is derived from an EMBL/GenBank/DDBJ whole genome shotgun (WGS) entry which is preliminary data.</text>
</comment>
<dbReference type="InterPro" id="IPR029046">
    <property type="entry name" value="LolA/LolB/LppX"/>
</dbReference>
<keyword evidence="9 13" id="KW-0564">Palmitate</keyword>
<keyword evidence="5 13" id="KW-0813">Transport</keyword>
<evidence type="ECO:0000256" key="1">
    <source>
        <dbReference type="ARBA" id="ARBA00004459"/>
    </source>
</evidence>
<dbReference type="SUPFAM" id="SSF89392">
    <property type="entry name" value="Prokaryotic lipoproteins and lipoprotein localization factors"/>
    <property type="match status" value="1"/>
</dbReference>
<comment type="similarity">
    <text evidence="2 13">Belongs to the LolB family.</text>
</comment>
<keyword evidence="16" id="KW-1185">Reference proteome</keyword>
<gene>
    <name evidence="13 15" type="primary">lolB</name>
    <name evidence="15" type="ORF">Q9291_13110</name>
</gene>
<reference evidence="16" key="1">
    <citation type="journal article" date="2019" name="Int. J. Syst. Evol. Microbiol.">
        <title>The Global Catalogue of Microorganisms (GCM) 10K type strain sequencing project: providing services to taxonomists for standard genome sequencing and annotation.</title>
        <authorList>
            <consortium name="The Broad Institute Genomics Platform"/>
            <consortium name="The Broad Institute Genome Sequencing Center for Infectious Disease"/>
            <person name="Wu L."/>
            <person name="Ma J."/>
        </authorList>
    </citation>
    <scope>NUCLEOTIDE SEQUENCE [LARGE SCALE GENOMIC DNA]</scope>
    <source>
        <strain evidence="16">VKM B-3159</strain>
    </source>
</reference>
<keyword evidence="11 13" id="KW-0998">Cell outer membrane</keyword>
<keyword evidence="7 13" id="KW-0653">Protein transport</keyword>
<comment type="subcellular location">
    <subcellularLocation>
        <location evidence="1 13">Cell outer membrane</location>
        <topology evidence="1 13">Lipid-anchor</topology>
    </subcellularLocation>
</comment>
<accession>A0ABT9JW37</accession>
<dbReference type="NCBIfam" id="TIGR00548">
    <property type="entry name" value="lolB"/>
    <property type="match status" value="1"/>
</dbReference>
<sequence length="214" mass="23506">MLRPPFRPGSGRQALIAVGLALACTTGVTACSSVPTAPAVISATPASQQRDQRLLAVTQFALEAKLAVQFNGKGYTARLQWQHTPATDQLRIFSPLGQQIALIDRSAESVTLTDQSGKQHHAGDVASLTEKLLGWRLPLTGLSQWVLGTPHPHTEYEASYLSTGEPHTLRQDGWQIAYDDYKPTILPEITESLPGLVRLQQDDIRLKLLIQHWE</sequence>
<dbReference type="HAMAP" id="MF_00233">
    <property type="entry name" value="LolB"/>
    <property type="match status" value="1"/>
</dbReference>
<dbReference type="EMBL" id="JAVCAP010000033">
    <property type="protein sequence ID" value="MDP8568789.1"/>
    <property type="molecule type" value="Genomic_DNA"/>
</dbReference>
<evidence type="ECO:0000256" key="3">
    <source>
        <dbReference type="ARBA" id="ARBA00011245"/>
    </source>
</evidence>
<evidence type="ECO:0000256" key="14">
    <source>
        <dbReference type="SAM" id="SignalP"/>
    </source>
</evidence>
<protein>
    <recommendedName>
        <fullName evidence="4 13">Outer-membrane lipoprotein LolB</fullName>
    </recommendedName>
</protein>
<evidence type="ECO:0000256" key="5">
    <source>
        <dbReference type="ARBA" id="ARBA00022448"/>
    </source>
</evidence>
<keyword evidence="8 13" id="KW-0472">Membrane</keyword>
<dbReference type="PROSITE" id="PS51257">
    <property type="entry name" value="PROKAR_LIPOPROTEIN"/>
    <property type="match status" value="1"/>
</dbReference>
<dbReference type="Pfam" id="PF03550">
    <property type="entry name" value="LolB"/>
    <property type="match status" value="1"/>
</dbReference>
<dbReference type="RefSeq" id="WP_306390549.1">
    <property type="nucleotide sequence ID" value="NZ_JAVCAP010000033.1"/>
</dbReference>
<keyword evidence="12 13" id="KW-0449">Lipoprotein</keyword>
<evidence type="ECO:0000256" key="6">
    <source>
        <dbReference type="ARBA" id="ARBA00022729"/>
    </source>
</evidence>
<comment type="subunit">
    <text evidence="3 13">Monomer.</text>
</comment>
<evidence type="ECO:0000256" key="11">
    <source>
        <dbReference type="ARBA" id="ARBA00023237"/>
    </source>
</evidence>
<comment type="function">
    <text evidence="13">Plays a critical role in the incorporation of lipoproteins in the outer membrane after they are released by the LolA protein.</text>
</comment>
<keyword evidence="10 13" id="KW-0143">Chaperone</keyword>